<dbReference type="InterPro" id="IPR011047">
    <property type="entry name" value="Quinoprotein_ADH-like_sf"/>
</dbReference>
<dbReference type="InterPro" id="IPR015943">
    <property type="entry name" value="WD40/YVTN_repeat-like_dom_sf"/>
</dbReference>
<evidence type="ECO:0000259" key="7">
    <source>
        <dbReference type="Pfam" id="PF23726"/>
    </source>
</evidence>
<dbReference type="PANTHER" id="PTHR10644">
    <property type="entry name" value="DNA REPAIR/RNA PROCESSING CPSF FAMILY"/>
    <property type="match status" value="1"/>
</dbReference>
<dbReference type="Pfam" id="PF23726">
    <property type="entry name" value="Beta-prop_RSE1_2nd"/>
    <property type="match status" value="1"/>
</dbReference>
<comment type="subcellular location">
    <subcellularLocation>
        <location evidence="1">Nucleus</location>
    </subcellularLocation>
</comment>
<protein>
    <recommendedName>
        <fullName evidence="3">DNA damage-binding protein 1</fullName>
    </recommendedName>
</protein>
<organism evidence="8 9">
    <name type="scientific">Ceratobasidium theobromae</name>
    <dbReference type="NCBI Taxonomy" id="1582974"/>
    <lineage>
        <taxon>Eukaryota</taxon>
        <taxon>Fungi</taxon>
        <taxon>Dikarya</taxon>
        <taxon>Basidiomycota</taxon>
        <taxon>Agaricomycotina</taxon>
        <taxon>Agaricomycetes</taxon>
        <taxon>Cantharellales</taxon>
        <taxon>Ceratobasidiaceae</taxon>
        <taxon>Ceratobasidium</taxon>
    </lineage>
</organism>
<sequence length="1123" mass="120936">MHLISSTFHSPSVVVCSLACSFQDSDERYLVVLKSDKLQVYVLKLHGVELVSEKEIWGLPRGLIQLEPSKHLGVSLDVPHAKILILKFKAQTSELLIHHTSSISPPALRPSVGFSGILGSAQTVCASFYNGHVKMMEASSKAPYEVKESDLRVHELTIRAMCFTLPASDAILAIVYTDHMGCAWIIGRTANTMDPSIQLPEKQLETIPDLAVPIRVENTSDEDTFGILLFSPKLATFIKTRISHTNEDVKQTTKGKGRSKTSRSKSEVRAEIQAGMVNIELPFNDVAAWTQIDGKHLVVGDSFGRLYLLAMSTSPQFTMSHTLLGEVSVPSTISYLSNNILYVGSLSAPSQLVRISDEISEGSSISRGKKKQPDDEVGAIEIMVTHNENIAPIMDATLVDMDGSGQSRIATISGDDAGGWLNIIHKGASFKELAVLDGSTNLEDVFPLKKYFEAVNHTYLVTSTNTATFLLALSEASLTLISPGELPGISRTARTILIANVALPGIDAIVHITPNNMTLVDLVTGRGISSWNPPKGEITASAVETASSAACIATSDGRLYCISIQAAGFVKASDRNFNTQTHPQISALAVHGRVVAASFWGSNEIILLSLPDLKKLEHPLPAESSAASALCLSNFGEEQMYLIAARLDGTLMIQGISPDGAPLPGSRRAVPLGGGPIHMTTTPATESSGVRVIAAGKRAAAVSITNKRLMVSSLPISDVCALSAVNAPGTGPSILYASAAGLIFGQIEQLNKLNITSFHLGSDSPLRLAHHTDLSTYIVGCMRVGTDTSEERHMIRFIDDSTFKGQIRLRYSEMVTSVTTYTHGGTSCVLVGTGVIGPAENEPQSGRIIVFKAEPGSSMFKLVTSKEVDGAVSSIKQFKERIIAAINYGVYVFNLTREGSNISEPIAKWERGYVVDDVIIREQMIVVGDKLRSVSVLRLVQTSDSDDSDVDMDGNGDNKSTNMRLETVAMDMHAIWPTSIEVLSDNKTIIAAQEKSSIVPSKGGPDPQPVALFVTNTGRIATLSTVDDSDALQLTRLEMKMGDAIKGLGGIKHADWRAPKFLHSGTKPPPRRGITDGDFIKKFLELDPELARKILTEGSAAETIHASEEEQIRRCLEALSTEH</sequence>
<gene>
    <name evidence="8" type="ORF">CTheo_701</name>
</gene>
<dbReference type="EMBL" id="SSOP01000005">
    <property type="protein sequence ID" value="KAB5595937.1"/>
    <property type="molecule type" value="Genomic_DNA"/>
</dbReference>
<dbReference type="OrthoDB" id="433457at2759"/>
<comment type="similarity">
    <text evidence="2">Belongs to the DDB1 family.</text>
</comment>
<evidence type="ECO:0000256" key="1">
    <source>
        <dbReference type="ARBA" id="ARBA00004123"/>
    </source>
</evidence>
<reference evidence="8 9" key="1">
    <citation type="journal article" date="2019" name="Fungal Biol. Biotechnol.">
        <title>Draft genome sequence of fastidious pathogen Ceratobasidium theobromae, which causes vascular-streak dieback in Theobroma cacao.</title>
        <authorList>
            <person name="Ali S.S."/>
            <person name="Asman A."/>
            <person name="Shao J."/>
            <person name="Firmansyah A.P."/>
            <person name="Susilo A.W."/>
            <person name="Rosmana A."/>
            <person name="McMahon P."/>
            <person name="Junaid M."/>
            <person name="Guest D."/>
            <person name="Kheng T.Y."/>
            <person name="Meinhardt L.W."/>
            <person name="Bailey B.A."/>
        </authorList>
    </citation>
    <scope>NUCLEOTIDE SEQUENCE [LARGE SCALE GENOMIC DNA]</scope>
    <source>
        <strain evidence="8 9">CT2</strain>
    </source>
</reference>
<evidence type="ECO:0000313" key="8">
    <source>
        <dbReference type="EMBL" id="KAB5595937.1"/>
    </source>
</evidence>
<dbReference type="Gene3D" id="1.10.150.910">
    <property type="match status" value="1"/>
</dbReference>
<evidence type="ECO:0000256" key="4">
    <source>
        <dbReference type="ARBA" id="ARBA00023242"/>
    </source>
</evidence>
<dbReference type="GO" id="GO:0005634">
    <property type="term" value="C:nucleus"/>
    <property type="evidence" value="ECO:0007669"/>
    <property type="project" value="UniProtKB-SubCell"/>
</dbReference>
<comment type="caution">
    <text evidence="8">The sequence shown here is derived from an EMBL/GenBank/DDBJ whole genome shotgun (WGS) entry which is preliminary data.</text>
</comment>
<dbReference type="SUPFAM" id="SSF50998">
    <property type="entry name" value="Quinoprotein alcohol dehydrogenase-like"/>
    <property type="match status" value="1"/>
</dbReference>
<evidence type="ECO:0000256" key="3">
    <source>
        <dbReference type="ARBA" id="ARBA00014577"/>
    </source>
</evidence>
<name>A0A5N5QXP6_9AGAM</name>
<dbReference type="Pfam" id="PF03178">
    <property type="entry name" value="CPSF_A"/>
    <property type="match status" value="1"/>
</dbReference>
<dbReference type="GO" id="GO:0003676">
    <property type="term" value="F:nucleic acid binding"/>
    <property type="evidence" value="ECO:0007669"/>
    <property type="project" value="InterPro"/>
</dbReference>
<dbReference type="Proteomes" id="UP000383932">
    <property type="component" value="Unassembled WGS sequence"/>
</dbReference>
<feature type="domain" description="RSE1/DDB1/CPSF1 second beta-propeller" evidence="7">
    <location>
        <begin position="443"/>
        <end position="747"/>
    </location>
</feature>
<feature type="domain" description="RSE1/DDB1/CPSF1 first beta-propeller" evidence="6">
    <location>
        <begin position="14"/>
        <end position="358"/>
    </location>
</feature>
<evidence type="ECO:0000259" key="6">
    <source>
        <dbReference type="Pfam" id="PF10433"/>
    </source>
</evidence>
<evidence type="ECO:0000256" key="2">
    <source>
        <dbReference type="ARBA" id="ARBA00007453"/>
    </source>
</evidence>
<dbReference type="InterPro" id="IPR050358">
    <property type="entry name" value="RSE1/DDB1/CFT1"/>
</dbReference>
<dbReference type="InterPro" id="IPR058543">
    <property type="entry name" value="Beta-prop_RSE1/DDB1/CPSF1_2nd"/>
</dbReference>
<keyword evidence="4" id="KW-0539">Nucleus</keyword>
<evidence type="ECO:0000259" key="5">
    <source>
        <dbReference type="Pfam" id="PF03178"/>
    </source>
</evidence>
<dbReference type="Gene3D" id="2.130.10.10">
    <property type="entry name" value="YVTN repeat-like/Quinoprotein amine dehydrogenase"/>
    <property type="match status" value="3"/>
</dbReference>
<proteinExistence type="inferred from homology"/>
<keyword evidence="9" id="KW-1185">Reference proteome</keyword>
<dbReference type="AlphaFoldDB" id="A0A5N5QXP6"/>
<evidence type="ECO:0000313" key="9">
    <source>
        <dbReference type="Proteomes" id="UP000383932"/>
    </source>
</evidence>
<dbReference type="InterPro" id="IPR004871">
    <property type="entry name" value="RSE1/DDB1/CPSF1_C"/>
</dbReference>
<dbReference type="InterPro" id="IPR018846">
    <property type="entry name" value="Beta-prop_RSE1/DDB1/CPSF1_1st"/>
</dbReference>
<dbReference type="Pfam" id="PF10433">
    <property type="entry name" value="Beta-prop_RSE1_1st"/>
    <property type="match status" value="1"/>
</dbReference>
<feature type="domain" description="RSE1/DDB1/CPSF1 C-terminal" evidence="5">
    <location>
        <begin position="797"/>
        <end position="998"/>
    </location>
</feature>
<accession>A0A5N5QXP6</accession>